<comment type="caution">
    <text evidence="2">The sequence shown here is derived from an EMBL/GenBank/DDBJ whole genome shotgun (WGS) entry which is preliminary data.</text>
</comment>
<gene>
    <name evidence="2" type="ORF">B0I03_101477</name>
</gene>
<accession>A0A327YWC2</accession>
<evidence type="ECO:0000313" key="3">
    <source>
        <dbReference type="Proteomes" id="UP000249620"/>
    </source>
</evidence>
<proteinExistence type="predicted"/>
<keyword evidence="3" id="KW-1185">Reference proteome</keyword>
<dbReference type="AlphaFoldDB" id="A0A327YWC2"/>
<evidence type="ECO:0000256" key="1">
    <source>
        <dbReference type="SAM" id="Phobius"/>
    </source>
</evidence>
<keyword evidence="1" id="KW-0472">Membrane</keyword>
<organism evidence="2 3">
    <name type="scientific">Flavobacterium aquaticum</name>
    <dbReference type="NCBI Taxonomy" id="1236486"/>
    <lineage>
        <taxon>Bacteria</taxon>
        <taxon>Pseudomonadati</taxon>
        <taxon>Bacteroidota</taxon>
        <taxon>Flavobacteriia</taxon>
        <taxon>Flavobacteriales</taxon>
        <taxon>Flavobacteriaceae</taxon>
        <taxon>Flavobacterium</taxon>
    </lineage>
</organism>
<evidence type="ECO:0000313" key="2">
    <source>
        <dbReference type="EMBL" id="RAK25303.1"/>
    </source>
</evidence>
<dbReference type="EMBL" id="QLMI01000001">
    <property type="protein sequence ID" value="RAK25303.1"/>
    <property type="molecule type" value="Genomic_DNA"/>
</dbReference>
<keyword evidence="1" id="KW-0812">Transmembrane</keyword>
<protein>
    <submittedName>
        <fullName evidence="2">Uncharacterized protein</fullName>
    </submittedName>
</protein>
<name>A0A327YWC2_9FLAO</name>
<feature type="transmembrane region" description="Helical" evidence="1">
    <location>
        <begin position="12"/>
        <end position="30"/>
    </location>
</feature>
<sequence>MKEENNNDLIMTVLKVVIMFIKIAMVLSQLN</sequence>
<keyword evidence="1" id="KW-1133">Transmembrane helix</keyword>
<dbReference type="Proteomes" id="UP000249620">
    <property type="component" value="Unassembled WGS sequence"/>
</dbReference>
<reference evidence="2 3" key="1">
    <citation type="submission" date="2018-06" db="EMBL/GenBank/DDBJ databases">
        <title>Genomic Encyclopedia of Type Strains, Phase III (KMG-III): the genomes of soil and plant-associated and newly described type strains.</title>
        <authorList>
            <person name="Whitman W."/>
        </authorList>
    </citation>
    <scope>NUCLEOTIDE SEQUENCE [LARGE SCALE GENOMIC DNA]</scope>
    <source>
        <strain evidence="2 3">CGMCC 1.12398</strain>
    </source>
</reference>